<dbReference type="InterPro" id="IPR000917">
    <property type="entry name" value="Sulfatase_N"/>
</dbReference>
<feature type="transmembrane region" description="Helical" evidence="8">
    <location>
        <begin position="155"/>
        <end position="177"/>
    </location>
</feature>
<dbReference type="PANTHER" id="PTHR30443">
    <property type="entry name" value="INNER MEMBRANE PROTEIN"/>
    <property type="match status" value="1"/>
</dbReference>
<evidence type="ECO:0000256" key="5">
    <source>
        <dbReference type="ARBA" id="ARBA00022692"/>
    </source>
</evidence>
<dbReference type="NCBIfam" id="NF028537">
    <property type="entry name" value="P_eth_NH2_trans"/>
    <property type="match status" value="1"/>
</dbReference>
<evidence type="ECO:0000256" key="3">
    <source>
        <dbReference type="ARBA" id="ARBA00022519"/>
    </source>
</evidence>
<dbReference type="GeneID" id="78125426"/>
<keyword evidence="3" id="KW-0997">Cell inner membrane</keyword>
<dbReference type="GO" id="GO:0009244">
    <property type="term" value="P:lipopolysaccharide core region biosynthetic process"/>
    <property type="evidence" value="ECO:0007669"/>
    <property type="project" value="TreeGrafter"/>
</dbReference>
<dbReference type="Pfam" id="PF08019">
    <property type="entry name" value="EptA_B_N"/>
    <property type="match status" value="1"/>
</dbReference>
<dbReference type="InterPro" id="IPR058130">
    <property type="entry name" value="PEA_transf_C"/>
</dbReference>
<dbReference type="Gene3D" id="3.40.720.10">
    <property type="entry name" value="Alkaline Phosphatase, subunit A"/>
    <property type="match status" value="1"/>
</dbReference>
<dbReference type="CDD" id="cd16017">
    <property type="entry name" value="LptA"/>
    <property type="match status" value="1"/>
</dbReference>
<evidence type="ECO:0000256" key="8">
    <source>
        <dbReference type="SAM" id="Phobius"/>
    </source>
</evidence>
<feature type="transmembrane region" description="Helical" evidence="8">
    <location>
        <begin position="56"/>
        <end position="76"/>
    </location>
</feature>
<evidence type="ECO:0000313" key="11">
    <source>
        <dbReference type="EMBL" id="SDY73493.1"/>
    </source>
</evidence>
<dbReference type="PANTHER" id="PTHR30443:SF0">
    <property type="entry name" value="PHOSPHOETHANOLAMINE TRANSFERASE EPTA"/>
    <property type="match status" value="1"/>
</dbReference>
<dbReference type="InterPro" id="IPR012549">
    <property type="entry name" value="EptA-like_N"/>
</dbReference>
<evidence type="ECO:0000256" key="6">
    <source>
        <dbReference type="ARBA" id="ARBA00022989"/>
    </source>
</evidence>
<accession>A0A1H3MA78</accession>
<dbReference type="SUPFAM" id="SSF53649">
    <property type="entry name" value="Alkaline phosphatase-like"/>
    <property type="match status" value="1"/>
</dbReference>
<organism evidence="11 12">
    <name type="scientific">Lentibacter algarum</name>
    <dbReference type="NCBI Taxonomy" id="576131"/>
    <lineage>
        <taxon>Bacteria</taxon>
        <taxon>Pseudomonadati</taxon>
        <taxon>Pseudomonadota</taxon>
        <taxon>Alphaproteobacteria</taxon>
        <taxon>Rhodobacterales</taxon>
        <taxon>Roseobacteraceae</taxon>
        <taxon>Lentibacter</taxon>
    </lineage>
</organism>
<keyword evidence="5 8" id="KW-0812">Transmembrane</keyword>
<gene>
    <name evidence="11" type="ORF">SAMN05444486_103480</name>
</gene>
<dbReference type="STRING" id="576131.SAMN05444486_103480"/>
<evidence type="ECO:0000256" key="4">
    <source>
        <dbReference type="ARBA" id="ARBA00022679"/>
    </source>
</evidence>
<evidence type="ECO:0000256" key="2">
    <source>
        <dbReference type="ARBA" id="ARBA00022475"/>
    </source>
</evidence>
<feature type="transmembrane region" description="Helical" evidence="8">
    <location>
        <begin position="18"/>
        <end position="36"/>
    </location>
</feature>
<dbReference type="RefSeq" id="WP_089892955.1">
    <property type="nucleotide sequence ID" value="NZ_CALLJM010000050.1"/>
</dbReference>
<dbReference type="InterPro" id="IPR040423">
    <property type="entry name" value="PEA_transferase"/>
</dbReference>
<dbReference type="GO" id="GO:0005886">
    <property type="term" value="C:plasma membrane"/>
    <property type="evidence" value="ECO:0007669"/>
    <property type="project" value="UniProtKB-SubCell"/>
</dbReference>
<evidence type="ECO:0000256" key="7">
    <source>
        <dbReference type="ARBA" id="ARBA00023136"/>
    </source>
</evidence>
<dbReference type="Pfam" id="PF00884">
    <property type="entry name" value="Sulfatase"/>
    <property type="match status" value="1"/>
</dbReference>
<keyword evidence="2" id="KW-1003">Cell membrane</keyword>
<dbReference type="EMBL" id="FNPR01000003">
    <property type="protein sequence ID" value="SDY73493.1"/>
    <property type="molecule type" value="Genomic_DNA"/>
</dbReference>
<evidence type="ECO:0000259" key="10">
    <source>
        <dbReference type="Pfam" id="PF08019"/>
    </source>
</evidence>
<protein>
    <submittedName>
        <fullName evidence="11">Lipid A ethanolaminephosphotransferase</fullName>
    </submittedName>
</protein>
<feature type="domain" description="Phosphoethanolamine transferase N-terminal" evidence="10">
    <location>
        <begin position="64"/>
        <end position="211"/>
    </location>
</feature>
<proteinExistence type="predicted"/>
<feature type="transmembrane region" description="Helical" evidence="8">
    <location>
        <begin position="125"/>
        <end position="148"/>
    </location>
</feature>
<dbReference type="Proteomes" id="UP000199026">
    <property type="component" value="Unassembled WGS sequence"/>
</dbReference>
<keyword evidence="6 8" id="KW-1133">Transmembrane helix</keyword>
<dbReference type="InterPro" id="IPR017850">
    <property type="entry name" value="Alkaline_phosphatase_core_sf"/>
</dbReference>
<dbReference type="GO" id="GO:0016776">
    <property type="term" value="F:phosphotransferase activity, phosphate group as acceptor"/>
    <property type="evidence" value="ECO:0007669"/>
    <property type="project" value="TreeGrafter"/>
</dbReference>
<keyword evidence="12" id="KW-1185">Reference proteome</keyword>
<keyword evidence="7 8" id="KW-0472">Membrane</keyword>
<evidence type="ECO:0000313" key="12">
    <source>
        <dbReference type="Proteomes" id="UP000199026"/>
    </source>
</evidence>
<reference evidence="11 12" key="1">
    <citation type="submission" date="2016-10" db="EMBL/GenBank/DDBJ databases">
        <authorList>
            <person name="de Groot N.N."/>
        </authorList>
    </citation>
    <scope>NUCLEOTIDE SEQUENCE [LARGE SCALE GENOMIC DNA]</scope>
    <source>
        <strain evidence="11 12">DSM 24677</strain>
    </source>
</reference>
<evidence type="ECO:0000256" key="1">
    <source>
        <dbReference type="ARBA" id="ARBA00004429"/>
    </source>
</evidence>
<feature type="transmembrane region" description="Helical" evidence="8">
    <location>
        <begin position="83"/>
        <end position="105"/>
    </location>
</feature>
<name>A0A1H3MA78_9RHOB</name>
<feature type="domain" description="Sulfatase N-terminal" evidence="9">
    <location>
        <begin position="243"/>
        <end position="529"/>
    </location>
</feature>
<dbReference type="OrthoDB" id="9786870at2"/>
<keyword evidence="4 11" id="KW-0808">Transferase</keyword>
<comment type="subcellular location">
    <subcellularLocation>
        <location evidence="1">Cell inner membrane</location>
        <topology evidence="1">Multi-pass membrane protein</topology>
    </subcellularLocation>
</comment>
<sequence length="551" mass="60218">MTDQPSTPQGLNRLRTELVARPLTLLASVVLFVLLVDNNTFWRIGSDVFSGHPFAFAGMVAALYCLTVAVFSPFALPVFVKPFSIFILILSSVTGYYMDTLGAFIDREMIQNVMVTTVTESKHLITIGFLLHVAFYGLLPSAFVLALRLKPQRKLMALGTPFLAGAICLLLTLGLLATNFKTYASVLRERKDFLASYQPGAPIVSTFRYAAMMSKTLNTIAAPIGEDATKGVSYARAAKPVLTLLVVGETARAQNFGLNGYGHETTPELAKLPIVNFEEVSSCGTSTAVSLPCMFSKLPRKDYSFEKGKAQQNLLDVLAHAGLKVEWWDNNTGHKGLADRIEARSFAGNEGEHCREGECDDGAFLPALRAYADNITEDTVLVLHQIGSHGPSYFMRYPPEAEKFAPACQTPELKSCSPEEVLNAYDNTIAYTDKTLAETINFLQAQESLSTAMLYISDHGESLGEGGLYLHGAPYFLAPKEQTHVPMILWMSDSFAAQFGHNTGCLIDSRATPLSHDNLFHSALGMLDIETQAYEEALDLFAPCAANKEQS</sequence>
<evidence type="ECO:0000259" key="9">
    <source>
        <dbReference type="Pfam" id="PF00884"/>
    </source>
</evidence>
<dbReference type="AlphaFoldDB" id="A0A1H3MA78"/>